<dbReference type="FunFam" id="3.40.50.1460:FF:000005">
    <property type="entry name" value="Vacuolar-processing enzyme beta-isozyme"/>
    <property type="match status" value="1"/>
</dbReference>
<keyword evidence="3 9" id="KW-0732">Signal</keyword>
<feature type="domain" description="Legumain prodomain" evidence="10">
    <location>
        <begin position="360"/>
        <end position="456"/>
    </location>
</feature>
<sequence length="462" mass="51147">MANHGYCGVLLSLTLLSLAIHGSFCFPEINGNNKGSSRTTTDKGKTWAVLVAGSSGYDNYRHQADICHAYQILKKGGLKDENIIVFMYDDIAYNSENPRKGVIINKPNGHDVYKGVPKDYTGDHVNARNLYAVILGDKSALTGGSGKVLSSGPNDHVFIYYADHGSVGLLGMPSDYVYAEDLIRVLKKKNASKGYKSMVFYIEACEAGSMFEGLLSSNLNIYATTASNAEESSYGTYCPGDPSVPAEFDTCLGDLYSISWMEDCDISDLHKETLENQYERVRRRTTNSHVMQYGDMSHKQEFLFAYMGADLSNRSHTSTSDISSPSISRAVDQRDTKLLYFQQKLQRAPTGSQEKQGAQKQLLLEIADRKNVDYSITKLGEVLFGHEKSSNVLMNVRPQGQPVVDNWDCFKNFLNIYEKYCGHLSAYGMKYTRAIANICNAGITTDKMVAASDQTCANKPNV</sequence>
<evidence type="ECO:0000256" key="4">
    <source>
        <dbReference type="ARBA" id="ARBA00022801"/>
    </source>
</evidence>
<dbReference type="Gene3D" id="3.40.50.1460">
    <property type="match status" value="1"/>
</dbReference>
<evidence type="ECO:0000313" key="12">
    <source>
        <dbReference type="Proteomes" id="UP000290289"/>
    </source>
</evidence>
<dbReference type="Gene3D" id="1.10.132.130">
    <property type="match status" value="1"/>
</dbReference>
<evidence type="ECO:0000259" key="10">
    <source>
        <dbReference type="Pfam" id="PF20985"/>
    </source>
</evidence>
<dbReference type="Pfam" id="PF01650">
    <property type="entry name" value="Peptidase_C13"/>
    <property type="match status" value="1"/>
</dbReference>
<evidence type="ECO:0000313" key="11">
    <source>
        <dbReference type="EMBL" id="RXI00639.1"/>
    </source>
</evidence>
<keyword evidence="5" id="KW-0788">Thiol protease</keyword>
<dbReference type="GO" id="GO:0005773">
    <property type="term" value="C:vacuole"/>
    <property type="evidence" value="ECO:0007669"/>
    <property type="project" value="GOC"/>
</dbReference>
<evidence type="ECO:0000256" key="2">
    <source>
        <dbReference type="ARBA" id="ARBA00022670"/>
    </source>
</evidence>
<dbReference type="PANTHER" id="PTHR12000:SF50">
    <property type="entry name" value="VACUOLAR-PROCESSING ENZYME GAMMA-ISOZYME"/>
    <property type="match status" value="1"/>
</dbReference>
<keyword evidence="2" id="KW-0645">Protease</keyword>
<feature type="chain" id="PRO_5019716829" description="Legumain prodomain domain-containing protein" evidence="9">
    <location>
        <begin position="26"/>
        <end position="462"/>
    </location>
</feature>
<evidence type="ECO:0000256" key="8">
    <source>
        <dbReference type="PIRSR" id="PIRSR019663-1"/>
    </source>
</evidence>
<evidence type="ECO:0000256" key="1">
    <source>
        <dbReference type="ARBA" id="ARBA00009941"/>
    </source>
</evidence>
<dbReference type="PRINTS" id="PR00776">
    <property type="entry name" value="HEMOGLOBNASE"/>
</dbReference>
<dbReference type="EMBL" id="RDQH01000330">
    <property type="protein sequence ID" value="RXI00639.1"/>
    <property type="molecule type" value="Genomic_DNA"/>
</dbReference>
<keyword evidence="6" id="KW-1015">Disulfide bond</keyword>
<dbReference type="FunFam" id="1.10.132.130:FF:000001">
    <property type="entry name" value="Vacuolar-processing enzyme beta-isozyme"/>
    <property type="match status" value="1"/>
</dbReference>
<comment type="caution">
    <text evidence="11">The sequence shown here is derived from an EMBL/GenBank/DDBJ whole genome shotgun (WGS) entry which is preliminary data.</text>
</comment>
<dbReference type="InterPro" id="IPR043577">
    <property type="entry name" value="AE"/>
</dbReference>
<evidence type="ECO:0000256" key="5">
    <source>
        <dbReference type="ARBA" id="ARBA00022807"/>
    </source>
</evidence>
<dbReference type="GO" id="GO:0051603">
    <property type="term" value="P:proteolysis involved in protein catabolic process"/>
    <property type="evidence" value="ECO:0007669"/>
    <property type="project" value="InterPro"/>
</dbReference>
<keyword evidence="12" id="KW-1185">Reference proteome</keyword>
<feature type="signal peptide" evidence="9">
    <location>
        <begin position="1"/>
        <end position="25"/>
    </location>
</feature>
<name>A0A498JXL9_MALDO</name>
<dbReference type="Proteomes" id="UP000290289">
    <property type="component" value="Chromosome 4"/>
</dbReference>
<keyword evidence="7" id="KW-0325">Glycoprotein</keyword>
<dbReference type="PANTHER" id="PTHR12000">
    <property type="entry name" value="HEMOGLOBINASE FAMILY MEMBER"/>
    <property type="match status" value="1"/>
</dbReference>
<protein>
    <recommendedName>
        <fullName evidence="10">Legumain prodomain domain-containing protein</fullName>
    </recommendedName>
</protein>
<dbReference type="GO" id="GO:0006624">
    <property type="term" value="P:vacuolar protein processing"/>
    <property type="evidence" value="ECO:0007669"/>
    <property type="project" value="TreeGrafter"/>
</dbReference>
<keyword evidence="4" id="KW-0378">Hydrolase</keyword>
<dbReference type="STRING" id="3750.A0A498JXL9"/>
<proteinExistence type="inferred from homology"/>
<dbReference type="InterPro" id="IPR001096">
    <property type="entry name" value="Peptidase_C13"/>
</dbReference>
<dbReference type="PIRSF" id="PIRSF500139">
    <property type="entry name" value="AE"/>
    <property type="match status" value="1"/>
</dbReference>
<feature type="active site" description="Nucleophile" evidence="8">
    <location>
        <position position="205"/>
    </location>
</feature>
<dbReference type="InterPro" id="IPR048501">
    <property type="entry name" value="Legum_prodom"/>
</dbReference>
<evidence type="ECO:0000256" key="3">
    <source>
        <dbReference type="ARBA" id="ARBA00022729"/>
    </source>
</evidence>
<feature type="active site" evidence="8">
    <location>
        <position position="164"/>
    </location>
</feature>
<evidence type="ECO:0000256" key="7">
    <source>
        <dbReference type="ARBA" id="ARBA00023180"/>
    </source>
</evidence>
<dbReference type="Pfam" id="PF20985">
    <property type="entry name" value="Legum_prodom"/>
    <property type="match status" value="1"/>
</dbReference>
<evidence type="ECO:0000256" key="6">
    <source>
        <dbReference type="ARBA" id="ARBA00023157"/>
    </source>
</evidence>
<dbReference type="GO" id="GO:0004197">
    <property type="term" value="F:cysteine-type endopeptidase activity"/>
    <property type="evidence" value="ECO:0007669"/>
    <property type="project" value="InterPro"/>
</dbReference>
<dbReference type="AlphaFoldDB" id="A0A498JXL9"/>
<evidence type="ECO:0000256" key="9">
    <source>
        <dbReference type="SAM" id="SignalP"/>
    </source>
</evidence>
<organism evidence="11 12">
    <name type="scientific">Malus domestica</name>
    <name type="common">Apple</name>
    <name type="synonym">Pyrus malus</name>
    <dbReference type="NCBI Taxonomy" id="3750"/>
    <lineage>
        <taxon>Eukaryota</taxon>
        <taxon>Viridiplantae</taxon>
        <taxon>Streptophyta</taxon>
        <taxon>Embryophyta</taxon>
        <taxon>Tracheophyta</taxon>
        <taxon>Spermatophyta</taxon>
        <taxon>Magnoliopsida</taxon>
        <taxon>eudicotyledons</taxon>
        <taxon>Gunneridae</taxon>
        <taxon>Pentapetalae</taxon>
        <taxon>rosids</taxon>
        <taxon>fabids</taxon>
        <taxon>Rosales</taxon>
        <taxon>Rosaceae</taxon>
        <taxon>Amygdaloideae</taxon>
        <taxon>Maleae</taxon>
        <taxon>Malus</taxon>
    </lineage>
</organism>
<dbReference type="CDD" id="cd21115">
    <property type="entry name" value="legumain_C"/>
    <property type="match status" value="1"/>
</dbReference>
<dbReference type="InterPro" id="IPR046427">
    <property type="entry name" value="Legumain_prodom_sf"/>
</dbReference>
<reference evidence="11 12" key="1">
    <citation type="submission" date="2018-10" db="EMBL/GenBank/DDBJ databases">
        <title>A high-quality apple genome assembly.</title>
        <authorList>
            <person name="Hu J."/>
        </authorList>
    </citation>
    <scope>NUCLEOTIDE SEQUENCE [LARGE SCALE GENOMIC DNA]</scope>
    <source>
        <strain evidence="12">cv. HFTH1</strain>
        <tissue evidence="11">Young leaf</tissue>
    </source>
</reference>
<gene>
    <name evidence="11" type="ORF">DVH24_000873</name>
</gene>
<accession>A0A498JXL9</accession>
<comment type="similarity">
    <text evidence="1">Belongs to the peptidase C13 family.</text>
</comment>
<dbReference type="PIRSF" id="PIRSF019663">
    <property type="entry name" value="Legumain"/>
    <property type="match status" value="1"/>
</dbReference>